<dbReference type="RefSeq" id="WP_380662807.1">
    <property type="nucleotide sequence ID" value="NZ_JBHTCJ010000001.1"/>
</dbReference>
<comment type="caution">
    <text evidence="4">The sequence shown here is derived from an EMBL/GenBank/DDBJ whole genome shotgun (WGS) entry which is preliminary data.</text>
</comment>
<keyword evidence="2 3" id="KW-0663">Pyridoxal phosphate</keyword>
<dbReference type="GO" id="GO:0008483">
    <property type="term" value="F:transaminase activity"/>
    <property type="evidence" value="ECO:0007669"/>
    <property type="project" value="UniProtKB-KW"/>
</dbReference>
<dbReference type="InterPro" id="IPR005814">
    <property type="entry name" value="Aminotrans_3"/>
</dbReference>
<dbReference type="Gene3D" id="3.40.640.10">
    <property type="entry name" value="Type I PLP-dependent aspartate aminotransferase-like (Major domain)"/>
    <property type="match status" value="1"/>
</dbReference>
<dbReference type="PANTHER" id="PTHR45688:SF13">
    <property type="entry name" value="ALANINE--GLYOXYLATE AMINOTRANSFERASE 2-LIKE"/>
    <property type="match status" value="1"/>
</dbReference>
<dbReference type="InterPro" id="IPR049704">
    <property type="entry name" value="Aminotrans_3_PPA_site"/>
</dbReference>
<dbReference type="SUPFAM" id="SSF53383">
    <property type="entry name" value="PLP-dependent transferases"/>
    <property type="match status" value="1"/>
</dbReference>
<dbReference type="Proteomes" id="UP001596504">
    <property type="component" value="Unassembled WGS sequence"/>
</dbReference>
<dbReference type="InterPro" id="IPR015421">
    <property type="entry name" value="PyrdxlP-dep_Trfase_major"/>
</dbReference>
<evidence type="ECO:0000256" key="2">
    <source>
        <dbReference type="ARBA" id="ARBA00022898"/>
    </source>
</evidence>
<evidence type="ECO:0000256" key="1">
    <source>
        <dbReference type="ARBA" id="ARBA00008954"/>
    </source>
</evidence>
<keyword evidence="4" id="KW-0032">Aminotransferase</keyword>
<accession>A0ABW2LGG4</accession>
<sequence>MQDERERFLIRYAGDFAPFVVDTAEGAWITTKEGERILDFTSGQISSTLGHNHPKIVEAIQRSLREVIHLNSWMVNDDVLELASRLAALLPDPLVRSMLLNVGSETNEVAFRLAKAYTGEFEMVGLTRSYHGLLAGANSVTFSMGHKGYGPLVPGSFAIPAPYEYRCPIRHCQNACDKLCLDVGFETVDQASVGSLAGMVVEPVLSTGGIIPLPDGYLAAAKQKCEERDMLLIVDEAQTGFGRTGTMFAFEQDGVTPDILTVSKTLGGGVPLGATITSAEIEDRCADNGFMHLTTHVSDPMPAAAGVAVLEVIEEENLVERSAQMGEYLTAQLHELQDLHEEIGCVRGRGLLVGVELVVDRDTKEPASELGAAVTAECLRLGLSMNIVKGDGPQRNCLRMAPPLSITHEEIDTAISILDRAITTCTKQRAGSGGAE</sequence>
<evidence type="ECO:0000313" key="4">
    <source>
        <dbReference type="EMBL" id="MFC7339876.1"/>
    </source>
</evidence>
<evidence type="ECO:0000256" key="3">
    <source>
        <dbReference type="RuleBase" id="RU003560"/>
    </source>
</evidence>
<dbReference type="Pfam" id="PF00202">
    <property type="entry name" value="Aminotran_3"/>
    <property type="match status" value="1"/>
</dbReference>
<dbReference type="Gene3D" id="3.90.1150.10">
    <property type="entry name" value="Aspartate Aminotransferase, domain 1"/>
    <property type="match status" value="1"/>
</dbReference>
<dbReference type="InterPro" id="IPR015424">
    <property type="entry name" value="PyrdxlP-dep_Trfase"/>
</dbReference>
<organism evidence="4 5">
    <name type="scientific">Saccharopolyspora griseoalba</name>
    <dbReference type="NCBI Taxonomy" id="1431848"/>
    <lineage>
        <taxon>Bacteria</taxon>
        <taxon>Bacillati</taxon>
        <taxon>Actinomycetota</taxon>
        <taxon>Actinomycetes</taxon>
        <taxon>Pseudonocardiales</taxon>
        <taxon>Pseudonocardiaceae</taxon>
        <taxon>Saccharopolyspora</taxon>
    </lineage>
</organism>
<dbReference type="InterPro" id="IPR015422">
    <property type="entry name" value="PyrdxlP-dep_Trfase_small"/>
</dbReference>
<dbReference type="PIRSF" id="PIRSF000521">
    <property type="entry name" value="Transaminase_4ab_Lys_Orn"/>
    <property type="match status" value="1"/>
</dbReference>
<proteinExistence type="inferred from homology"/>
<gene>
    <name evidence="4" type="ORF">ACFQRI_00520</name>
</gene>
<keyword evidence="5" id="KW-1185">Reference proteome</keyword>
<reference evidence="5" key="1">
    <citation type="journal article" date="2019" name="Int. J. Syst. Evol. Microbiol.">
        <title>The Global Catalogue of Microorganisms (GCM) 10K type strain sequencing project: providing services to taxonomists for standard genome sequencing and annotation.</title>
        <authorList>
            <consortium name="The Broad Institute Genomics Platform"/>
            <consortium name="The Broad Institute Genome Sequencing Center for Infectious Disease"/>
            <person name="Wu L."/>
            <person name="Ma J."/>
        </authorList>
    </citation>
    <scope>NUCLEOTIDE SEQUENCE [LARGE SCALE GENOMIC DNA]</scope>
    <source>
        <strain evidence="5">WLHS5</strain>
    </source>
</reference>
<dbReference type="EMBL" id="JBHTCJ010000001">
    <property type="protein sequence ID" value="MFC7339876.1"/>
    <property type="molecule type" value="Genomic_DNA"/>
</dbReference>
<dbReference type="PROSITE" id="PS00600">
    <property type="entry name" value="AA_TRANSFER_CLASS_3"/>
    <property type="match status" value="1"/>
</dbReference>
<dbReference type="CDD" id="cd00610">
    <property type="entry name" value="OAT_like"/>
    <property type="match status" value="1"/>
</dbReference>
<protein>
    <submittedName>
        <fullName evidence="4">Aspartate aminotransferase family protein</fullName>
    </submittedName>
</protein>
<name>A0ABW2LGG4_9PSEU</name>
<comment type="similarity">
    <text evidence="1 3">Belongs to the class-III pyridoxal-phosphate-dependent aminotransferase family.</text>
</comment>
<dbReference type="PANTHER" id="PTHR45688">
    <property type="match status" value="1"/>
</dbReference>
<evidence type="ECO:0000313" key="5">
    <source>
        <dbReference type="Proteomes" id="UP001596504"/>
    </source>
</evidence>
<keyword evidence="4" id="KW-0808">Transferase</keyword>